<dbReference type="Pfam" id="PF00440">
    <property type="entry name" value="TetR_N"/>
    <property type="match status" value="1"/>
</dbReference>
<dbReference type="PRINTS" id="PR00455">
    <property type="entry name" value="HTHTETR"/>
</dbReference>
<evidence type="ECO:0000256" key="1">
    <source>
        <dbReference type="ARBA" id="ARBA00023015"/>
    </source>
</evidence>
<feature type="DNA-binding region" description="H-T-H motif" evidence="4">
    <location>
        <begin position="52"/>
        <end position="71"/>
    </location>
</feature>
<dbReference type="InterPro" id="IPR009057">
    <property type="entry name" value="Homeodomain-like_sf"/>
</dbReference>
<dbReference type="GO" id="GO:0003700">
    <property type="term" value="F:DNA-binding transcription factor activity"/>
    <property type="evidence" value="ECO:0007669"/>
    <property type="project" value="TreeGrafter"/>
</dbReference>
<dbReference type="InterPro" id="IPR050109">
    <property type="entry name" value="HTH-type_TetR-like_transc_reg"/>
</dbReference>
<dbReference type="SUPFAM" id="SSF46689">
    <property type="entry name" value="Homeodomain-like"/>
    <property type="match status" value="1"/>
</dbReference>
<dbReference type="Proteomes" id="UP000321638">
    <property type="component" value="Unassembled WGS sequence"/>
</dbReference>
<keyword evidence="3" id="KW-0804">Transcription</keyword>
<reference evidence="6 7" key="1">
    <citation type="submission" date="2019-06" db="EMBL/GenBank/DDBJ databases">
        <title>New taxonomy in bacterial strain CC-CFT640, isolated from vineyard.</title>
        <authorList>
            <person name="Lin S.-Y."/>
            <person name="Tsai C.-F."/>
            <person name="Young C.-C."/>
        </authorList>
    </citation>
    <scope>NUCLEOTIDE SEQUENCE [LARGE SCALE GENOMIC DNA]</scope>
    <source>
        <strain evidence="6 7">CC-CFT640</strain>
    </source>
</reference>
<evidence type="ECO:0000313" key="7">
    <source>
        <dbReference type="Proteomes" id="UP000321638"/>
    </source>
</evidence>
<dbReference type="Gene3D" id="1.10.357.10">
    <property type="entry name" value="Tetracycline Repressor, domain 2"/>
    <property type="match status" value="1"/>
</dbReference>
<comment type="caution">
    <text evidence="6">The sequence shown here is derived from an EMBL/GenBank/DDBJ whole genome shotgun (WGS) entry which is preliminary data.</text>
</comment>
<dbReference type="EMBL" id="VDUZ01000018">
    <property type="protein sequence ID" value="TXL74428.1"/>
    <property type="molecule type" value="Genomic_DNA"/>
</dbReference>
<protein>
    <submittedName>
        <fullName evidence="6">TetR/AcrR family transcriptional regulator</fullName>
    </submittedName>
</protein>
<evidence type="ECO:0000256" key="3">
    <source>
        <dbReference type="ARBA" id="ARBA00023163"/>
    </source>
</evidence>
<evidence type="ECO:0000313" key="6">
    <source>
        <dbReference type="EMBL" id="TXL74428.1"/>
    </source>
</evidence>
<name>A0A5C8PKL0_9HYPH</name>
<evidence type="ECO:0000256" key="2">
    <source>
        <dbReference type="ARBA" id="ARBA00023125"/>
    </source>
</evidence>
<accession>A0A5C8PKL0</accession>
<gene>
    <name evidence="6" type="ORF">FHP25_16820</name>
</gene>
<keyword evidence="1" id="KW-0805">Transcription regulation</keyword>
<dbReference type="GO" id="GO:0000976">
    <property type="term" value="F:transcription cis-regulatory region binding"/>
    <property type="evidence" value="ECO:0007669"/>
    <property type="project" value="TreeGrafter"/>
</dbReference>
<dbReference type="InterPro" id="IPR036271">
    <property type="entry name" value="Tet_transcr_reg_TetR-rel_C_sf"/>
</dbReference>
<dbReference type="OrthoDB" id="9779746at2"/>
<dbReference type="PANTHER" id="PTHR30055:SF234">
    <property type="entry name" value="HTH-TYPE TRANSCRIPTIONAL REGULATOR BETI"/>
    <property type="match status" value="1"/>
</dbReference>
<dbReference type="InterPro" id="IPR041490">
    <property type="entry name" value="KstR2_TetR_C"/>
</dbReference>
<organism evidence="6 7">
    <name type="scientific">Vineibacter terrae</name>
    <dbReference type="NCBI Taxonomy" id="2586908"/>
    <lineage>
        <taxon>Bacteria</taxon>
        <taxon>Pseudomonadati</taxon>
        <taxon>Pseudomonadota</taxon>
        <taxon>Alphaproteobacteria</taxon>
        <taxon>Hyphomicrobiales</taxon>
        <taxon>Vineibacter</taxon>
    </lineage>
</organism>
<proteinExistence type="predicted"/>
<dbReference type="PANTHER" id="PTHR30055">
    <property type="entry name" value="HTH-TYPE TRANSCRIPTIONAL REGULATOR RUTR"/>
    <property type="match status" value="1"/>
</dbReference>
<dbReference type="SUPFAM" id="SSF48498">
    <property type="entry name" value="Tetracyclin repressor-like, C-terminal domain"/>
    <property type="match status" value="1"/>
</dbReference>
<dbReference type="InterPro" id="IPR023772">
    <property type="entry name" value="DNA-bd_HTH_TetR-type_CS"/>
</dbReference>
<dbReference type="Pfam" id="PF17932">
    <property type="entry name" value="TetR_C_24"/>
    <property type="match status" value="1"/>
</dbReference>
<evidence type="ECO:0000256" key="4">
    <source>
        <dbReference type="PROSITE-ProRule" id="PRU00335"/>
    </source>
</evidence>
<dbReference type="InterPro" id="IPR001647">
    <property type="entry name" value="HTH_TetR"/>
</dbReference>
<dbReference type="AlphaFoldDB" id="A0A5C8PKL0"/>
<evidence type="ECO:0000259" key="5">
    <source>
        <dbReference type="PROSITE" id="PS50977"/>
    </source>
</evidence>
<feature type="domain" description="HTH tetR-type" evidence="5">
    <location>
        <begin position="29"/>
        <end position="89"/>
    </location>
</feature>
<keyword evidence="7" id="KW-1185">Reference proteome</keyword>
<dbReference type="PROSITE" id="PS50977">
    <property type="entry name" value="HTH_TETR_2"/>
    <property type="match status" value="1"/>
</dbReference>
<sequence>MSRGKGTSDVARIKLRWNGEVESSEEQQRLKRRVILREAGRAFNERGFHNVSLDEVALELGISKTVFYYYFRNKNDVLLSCVEIGFELAEEALRAAETQEGTGLDRIATFVRTYVEGINSELGTCAVFSELNSLHPDDLKKVRKRQRMFGRRVMKLVTQGIADGSVAVEDVKSAAGWIISPPLMMPRVPEFWRDRSGAQLATWYADFARRALMPPRG</sequence>
<dbReference type="PROSITE" id="PS01081">
    <property type="entry name" value="HTH_TETR_1"/>
    <property type="match status" value="1"/>
</dbReference>
<keyword evidence="2 4" id="KW-0238">DNA-binding</keyword>